<feature type="region of interest" description="Disordered" evidence="1">
    <location>
        <begin position="85"/>
        <end position="116"/>
    </location>
</feature>
<feature type="compositionally biased region" description="Basic residues" evidence="1">
    <location>
        <begin position="7"/>
        <end position="17"/>
    </location>
</feature>
<protein>
    <submittedName>
        <fullName evidence="2">Uncharacterized protein</fullName>
    </submittedName>
</protein>
<accession>A0A5B0QV50</accession>
<dbReference type="AlphaFoldDB" id="A0A5B0QV50"/>
<evidence type="ECO:0000313" key="2">
    <source>
        <dbReference type="EMBL" id="KAA1117162.1"/>
    </source>
</evidence>
<feature type="region of interest" description="Disordered" evidence="1">
    <location>
        <begin position="1"/>
        <end position="25"/>
    </location>
</feature>
<organism evidence="2 3">
    <name type="scientific">Puccinia graminis f. sp. tritici</name>
    <dbReference type="NCBI Taxonomy" id="56615"/>
    <lineage>
        <taxon>Eukaryota</taxon>
        <taxon>Fungi</taxon>
        <taxon>Dikarya</taxon>
        <taxon>Basidiomycota</taxon>
        <taxon>Pucciniomycotina</taxon>
        <taxon>Pucciniomycetes</taxon>
        <taxon>Pucciniales</taxon>
        <taxon>Pucciniaceae</taxon>
        <taxon>Puccinia</taxon>
    </lineage>
</organism>
<sequence>MTSQIKSGKHLSSRSKKSPVDEAGLTLQVVNEANLTLVGGRKSLPWLRHQPNLSSIQNRPPAKGETLVNEEDECTFTRKYMSNSAIKSDCNGSDEEDLLPHSPGAAPARPLSSSSHSLLSSISYSTSSTRLYEIALSLGFRPPSF</sequence>
<evidence type="ECO:0000256" key="1">
    <source>
        <dbReference type="SAM" id="MobiDB-lite"/>
    </source>
</evidence>
<dbReference type="EMBL" id="VDEP01000270">
    <property type="protein sequence ID" value="KAA1117162.1"/>
    <property type="molecule type" value="Genomic_DNA"/>
</dbReference>
<gene>
    <name evidence="2" type="ORF">PGTUg99_036574</name>
</gene>
<comment type="caution">
    <text evidence="2">The sequence shown here is derived from an EMBL/GenBank/DDBJ whole genome shotgun (WGS) entry which is preliminary data.</text>
</comment>
<evidence type="ECO:0000313" key="3">
    <source>
        <dbReference type="Proteomes" id="UP000325313"/>
    </source>
</evidence>
<dbReference type="Proteomes" id="UP000325313">
    <property type="component" value="Unassembled WGS sequence"/>
</dbReference>
<proteinExistence type="predicted"/>
<name>A0A5B0QV50_PUCGR</name>
<reference evidence="2 3" key="1">
    <citation type="submission" date="2019-05" db="EMBL/GenBank/DDBJ databases">
        <title>Emergence of the Ug99 lineage of the wheat stem rust pathogen through somatic hybridization.</title>
        <authorList>
            <person name="Li F."/>
            <person name="Upadhyaya N.M."/>
            <person name="Sperschneider J."/>
            <person name="Matny O."/>
            <person name="Nguyen-Phuc H."/>
            <person name="Mago R."/>
            <person name="Raley C."/>
            <person name="Miller M.E."/>
            <person name="Silverstein K.A.T."/>
            <person name="Henningsen E."/>
            <person name="Hirsch C.D."/>
            <person name="Visser B."/>
            <person name="Pretorius Z.A."/>
            <person name="Steffenson B.J."/>
            <person name="Schwessinger B."/>
            <person name="Dodds P.N."/>
            <person name="Figueroa M."/>
        </authorList>
    </citation>
    <scope>NUCLEOTIDE SEQUENCE [LARGE SCALE GENOMIC DNA]</scope>
    <source>
        <strain evidence="2 3">Ug99</strain>
    </source>
</reference>